<evidence type="ECO:0000256" key="7">
    <source>
        <dbReference type="ARBA" id="ARBA00023004"/>
    </source>
</evidence>
<dbReference type="InterPro" id="IPR001433">
    <property type="entry name" value="OxRdtase_FAD/NAD-bd"/>
</dbReference>
<evidence type="ECO:0000256" key="8">
    <source>
        <dbReference type="ARBA" id="ARBA00023014"/>
    </source>
</evidence>
<dbReference type="Gene3D" id="3.40.50.80">
    <property type="entry name" value="Nucleotide-binding domain of ferredoxin-NADP reductase (FNR) module"/>
    <property type="match status" value="1"/>
</dbReference>
<dbReference type="RefSeq" id="WP_104809226.1">
    <property type="nucleotide sequence ID" value="NZ_MQUA01000013.1"/>
</dbReference>
<evidence type="ECO:0000256" key="3">
    <source>
        <dbReference type="ARBA" id="ARBA00022714"/>
    </source>
</evidence>
<evidence type="ECO:0000313" key="10">
    <source>
        <dbReference type="EMBL" id="PQB06988.1"/>
    </source>
</evidence>
<feature type="domain" description="FAD-binding FR-type" evidence="9">
    <location>
        <begin position="1"/>
        <end position="102"/>
    </location>
</feature>
<dbReference type="GO" id="GO:0051537">
    <property type="term" value="F:2 iron, 2 sulfur cluster binding"/>
    <property type="evidence" value="ECO:0007669"/>
    <property type="project" value="UniProtKB-KW"/>
</dbReference>
<dbReference type="InterPro" id="IPR017927">
    <property type="entry name" value="FAD-bd_FR_type"/>
</dbReference>
<protein>
    <submittedName>
        <fullName evidence="10">Flavodoxin reductase</fullName>
    </submittedName>
</protein>
<dbReference type="Proteomes" id="UP000239522">
    <property type="component" value="Unassembled WGS sequence"/>
</dbReference>
<evidence type="ECO:0000259" key="9">
    <source>
        <dbReference type="PROSITE" id="PS51384"/>
    </source>
</evidence>
<dbReference type="Pfam" id="PF08022">
    <property type="entry name" value="FAD_binding_8"/>
    <property type="match status" value="1"/>
</dbReference>
<dbReference type="Pfam" id="PF00175">
    <property type="entry name" value="NAD_binding_1"/>
    <property type="match status" value="1"/>
</dbReference>
<gene>
    <name evidence="10" type="ORF">BST83_07345</name>
</gene>
<evidence type="ECO:0000256" key="5">
    <source>
        <dbReference type="ARBA" id="ARBA00022827"/>
    </source>
</evidence>
<dbReference type="InterPro" id="IPR017938">
    <property type="entry name" value="Riboflavin_synthase-like_b-brl"/>
</dbReference>
<dbReference type="SUPFAM" id="SSF52343">
    <property type="entry name" value="Ferredoxin reductase-like, C-terminal NADP-linked domain"/>
    <property type="match status" value="1"/>
</dbReference>
<comment type="caution">
    <text evidence="10">The sequence shown here is derived from an EMBL/GenBank/DDBJ whole genome shotgun (WGS) entry which is preliminary data.</text>
</comment>
<keyword evidence="7" id="KW-0408">Iron</keyword>
<dbReference type="PANTHER" id="PTHR47354:SF8">
    <property type="entry name" value="1,2-PHENYLACETYL-COA EPOXIDASE, SUBUNIT E"/>
    <property type="match status" value="1"/>
</dbReference>
<dbReference type="InterPro" id="IPR039261">
    <property type="entry name" value="FNR_nucleotide-bd"/>
</dbReference>
<reference evidence="10 11" key="1">
    <citation type="submission" date="2016-11" db="EMBL/GenBank/DDBJ databases">
        <title>Trade-off between light-utilization and light-protection in marine flavobacteria.</title>
        <authorList>
            <person name="Kumagai Y."/>
        </authorList>
    </citation>
    <scope>NUCLEOTIDE SEQUENCE [LARGE SCALE GENOMIC DNA]</scope>
    <source>
        <strain evidence="10 11">ATCC 700397</strain>
    </source>
</reference>
<dbReference type="InterPro" id="IPR013112">
    <property type="entry name" value="FAD-bd_8"/>
</dbReference>
<dbReference type="GO" id="GO:0046872">
    <property type="term" value="F:metal ion binding"/>
    <property type="evidence" value="ECO:0007669"/>
    <property type="project" value="UniProtKB-KW"/>
</dbReference>
<evidence type="ECO:0000256" key="4">
    <source>
        <dbReference type="ARBA" id="ARBA00022723"/>
    </source>
</evidence>
<keyword evidence="5" id="KW-0274">FAD</keyword>
<organism evidence="10 11">
    <name type="scientific">Polaribacter filamentus</name>
    <dbReference type="NCBI Taxonomy" id="53483"/>
    <lineage>
        <taxon>Bacteria</taxon>
        <taxon>Pseudomonadati</taxon>
        <taxon>Bacteroidota</taxon>
        <taxon>Flavobacteriia</taxon>
        <taxon>Flavobacteriales</taxon>
        <taxon>Flavobacteriaceae</taxon>
    </lineage>
</organism>
<dbReference type="GO" id="GO:0050660">
    <property type="term" value="F:flavin adenine dinucleotide binding"/>
    <property type="evidence" value="ECO:0007669"/>
    <property type="project" value="TreeGrafter"/>
</dbReference>
<sequence length="223" mass="25263">MKQHIVKIQSVEKVTHDVLKIVTEKPKKYAFVPGQATDVSINKNGWKDKKNPYTFTCLPEDNYLEFIIKIYPSHKSMTNELSHLKINDELILHQVFGAISYKDEGIFIAGGAGFTPFISIFRDLDSKNEIGNNKLIFANKTKKDIILEKEFKALLGTNFINILSDEKVEGYPNGHITKDIIHANSIGINKLFYLCGSPPMMEAIEKQLADLNVDKKSIITETF</sequence>
<dbReference type="SUPFAM" id="SSF63380">
    <property type="entry name" value="Riboflavin synthase domain-like"/>
    <property type="match status" value="1"/>
</dbReference>
<evidence type="ECO:0000256" key="1">
    <source>
        <dbReference type="ARBA" id="ARBA00001974"/>
    </source>
</evidence>
<keyword evidence="11" id="KW-1185">Reference proteome</keyword>
<dbReference type="GO" id="GO:0016491">
    <property type="term" value="F:oxidoreductase activity"/>
    <property type="evidence" value="ECO:0007669"/>
    <property type="project" value="UniProtKB-KW"/>
</dbReference>
<keyword evidence="8" id="KW-0411">Iron-sulfur</keyword>
<keyword evidence="3" id="KW-0001">2Fe-2S</keyword>
<evidence type="ECO:0000256" key="2">
    <source>
        <dbReference type="ARBA" id="ARBA00022630"/>
    </source>
</evidence>
<dbReference type="OrthoDB" id="9789468at2"/>
<evidence type="ECO:0000256" key="6">
    <source>
        <dbReference type="ARBA" id="ARBA00023002"/>
    </source>
</evidence>
<dbReference type="AlphaFoldDB" id="A0A2S7KWT1"/>
<dbReference type="PROSITE" id="PS51384">
    <property type="entry name" value="FAD_FR"/>
    <property type="match status" value="1"/>
</dbReference>
<proteinExistence type="predicted"/>
<dbReference type="Gene3D" id="2.40.30.10">
    <property type="entry name" value="Translation factors"/>
    <property type="match status" value="1"/>
</dbReference>
<dbReference type="EMBL" id="MQUA01000013">
    <property type="protein sequence ID" value="PQB06988.1"/>
    <property type="molecule type" value="Genomic_DNA"/>
</dbReference>
<dbReference type="PANTHER" id="PTHR47354">
    <property type="entry name" value="NADH OXIDOREDUCTASE HCR"/>
    <property type="match status" value="1"/>
</dbReference>
<keyword evidence="4" id="KW-0479">Metal-binding</keyword>
<dbReference type="InterPro" id="IPR050415">
    <property type="entry name" value="MRET"/>
</dbReference>
<keyword evidence="6" id="KW-0560">Oxidoreductase</keyword>
<keyword evidence="2" id="KW-0285">Flavoprotein</keyword>
<comment type="cofactor">
    <cofactor evidence="1">
        <name>FAD</name>
        <dbReference type="ChEBI" id="CHEBI:57692"/>
    </cofactor>
</comment>
<dbReference type="PRINTS" id="PR00410">
    <property type="entry name" value="PHEHYDRXLASE"/>
</dbReference>
<accession>A0A2S7KWT1</accession>
<evidence type="ECO:0000313" key="11">
    <source>
        <dbReference type="Proteomes" id="UP000239522"/>
    </source>
</evidence>
<name>A0A2S7KWT1_9FLAO</name>